<reference evidence="3" key="1">
    <citation type="submission" date="2024-06" db="EMBL/GenBank/DDBJ databases">
        <title>Genome sequence of Vogesella sp. MAHUQ-64.</title>
        <authorList>
            <person name="Huq M.A."/>
        </authorList>
    </citation>
    <scope>NUCLEOTIDE SEQUENCE</scope>
    <source>
        <strain evidence="3">MAHUQ-64</strain>
    </source>
</reference>
<comment type="caution">
    <text evidence="3">The sequence shown here is derived from an EMBL/GenBank/DDBJ whole genome shotgun (WGS) entry which is preliminary data.</text>
</comment>
<dbReference type="SUPFAM" id="SSF47413">
    <property type="entry name" value="lambda repressor-like DNA-binding domains"/>
    <property type="match status" value="1"/>
</dbReference>
<gene>
    <name evidence="3" type="ORF">ABNW52_08295</name>
</gene>
<protein>
    <submittedName>
        <fullName evidence="3">Helix-turn-helix transcriptional regulator</fullName>
    </submittedName>
</protein>
<sequence length="80" mass="9374">MNHNQIFGKALRRIRREMQLSQEELSFRAEISKSYVSLLELGQRSPTLDSLLKISFGLKMELSYFLIILAEEIRQKNSND</sequence>
<organism evidence="3 4">
    <name type="scientific">Vogesella oryzagri</name>
    <dbReference type="NCBI Taxonomy" id="3160864"/>
    <lineage>
        <taxon>Bacteria</taxon>
        <taxon>Pseudomonadati</taxon>
        <taxon>Pseudomonadota</taxon>
        <taxon>Betaproteobacteria</taxon>
        <taxon>Neisseriales</taxon>
        <taxon>Chromobacteriaceae</taxon>
        <taxon>Vogesella</taxon>
    </lineage>
</organism>
<dbReference type="EMBL" id="JBEFLD010000004">
    <property type="protein sequence ID" value="MEQ6290613.1"/>
    <property type="molecule type" value="Genomic_DNA"/>
</dbReference>
<dbReference type="Gene3D" id="1.10.260.40">
    <property type="entry name" value="lambda repressor-like DNA-binding domains"/>
    <property type="match status" value="1"/>
</dbReference>
<dbReference type="SMART" id="SM00530">
    <property type="entry name" value="HTH_XRE"/>
    <property type="match status" value="1"/>
</dbReference>
<evidence type="ECO:0000313" key="4">
    <source>
        <dbReference type="Proteomes" id="UP001433638"/>
    </source>
</evidence>
<dbReference type="Proteomes" id="UP001433638">
    <property type="component" value="Unassembled WGS sequence"/>
</dbReference>
<dbReference type="InterPro" id="IPR010982">
    <property type="entry name" value="Lambda_DNA-bd_dom_sf"/>
</dbReference>
<dbReference type="Pfam" id="PF01381">
    <property type="entry name" value="HTH_3"/>
    <property type="match status" value="1"/>
</dbReference>
<accession>A0ABV1M390</accession>
<evidence type="ECO:0000256" key="1">
    <source>
        <dbReference type="ARBA" id="ARBA00023125"/>
    </source>
</evidence>
<proteinExistence type="predicted"/>
<evidence type="ECO:0000259" key="2">
    <source>
        <dbReference type="PROSITE" id="PS50943"/>
    </source>
</evidence>
<keyword evidence="1" id="KW-0238">DNA-binding</keyword>
<dbReference type="PROSITE" id="PS50943">
    <property type="entry name" value="HTH_CROC1"/>
    <property type="match status" value="1"/>
</dbReference>
<dbReference type="RefSeq" id="WP_349586263.1">
    <property type="nucleotide sequence ID" value="NZ_JBEFLD010000004.1"/>
</dbReference>
<dbReference type="InterPro" id="IPR050807">
    <property type="entry name" value="TransReg_Diox_bact_type"/>
</dbReference>
<dbReference type="PANTHER" id="PTHR46797:SF1">
    <property type="entry name" value="METHYLPHOSPHONATE SYNTHASE"/>
    <property type="match status" value="1"/>
</dbReference>
<feature type="domain" description="HTH cro/C1-type" evidence="2">
    <location>
        <begin position="11"/>
        <end position="65"/>
    </location>
</feature>
<dbReference type="CDD" id="cd00093">
    <property type="entry name" value="HTH_XRE"/>
    <property type="match status" value="1"/>
</dbReference>
<name>A0ABV1M390_9NEIS</name>
<evidence type="ECO:0000313" key="3">
    <source>
        <dbReference type="EMBL" id="MEQ6290613.1"/>
    </source>
</evidence>
<keyword evidence="4" id="KW-1185">Reference proteome</keyword>
<dbReference type="PANTHER" id="PTHR46797">
    <property type="entry name" value="HTH-TYPE TRANSCRIPTIONAL REGULATOR"/>
    <property type="match status" value="1"/>
</dbReference>
<dbReference type="InterPro" id="IPR001387">
    <property type="entry name" value="Cro/C1-type_HTH"/>
</dbReference>